<evidence type="ECO:0000256" key="11">
    <source>
        <dbReference type="SAM" id="Phobius"/>
    </source>
</evidence>
<evidence type="ECO:0000259" key="13">
    <source>
        <dbReference type="Pfam" id="PF04101"/>
    </source>
</evidence>
<evidence type="ECO:0000256" key="1">
    <source>
        <dbReference type="ARBA" id="ARBA00022475"/>
    </source>
</evidence>
<comment type="catalytic activity">
    <reaction evidence="10">
        <text>di-trans,octa-cis-undecaprenyl diphospho-N-acetyl-alpha-D-muramoyl-L-alanyl-D-glutamyl-meso-2,6-diaminopimeloyl-D-alanyl-D-alanine + UDP-N-acetyl-alpha-D-glucosamine = di-trans,octa-cis-undecaprenyl diphospho-[N-acetyl-alpha-D-glucosaminyl-(1-&gt;4)]-N-acetyl-alpha-D-muramoyl-L-alanyl-D-glutamyl-meso-2,6-diaminopimeloyl-D-alanyl-D-alanine + UDP + H(+)</text>
        <dbReference type="Rhea" id="RHEA:31227"/>
        <dbReference type="ChEBI" id="CHEBI:15378"/>
        <dbReference type="ChEBI" id="CHEBI:57705"/>
        <dbReference type="ChEBI" id="CHEBI:58223"/>
        <dbReference type="ChEBI" id="CHEBI:61387"/>
        <dbReference type="ChEBI" id="CHEBI:61388"/>
        <dbReference type="EC" id="2.4.1.227"/>
    </reaction>
</comment>
<feature type="transmembrane region" description="Helical" evidence="11">
    <location>
        <begin position="95"/>
        <end position="118"/>
    </location>
</feature>
<dbReference type="NCBIfam" id="TIGR01133">
    <property type="entry name" value="murG"/>
    <property type="match status" value="1"/>
</dbReference>
<evidence type="ECO:0000313" key="15">
    <source>
        <dbReference type="Proteomes" id="UP000010305"/>
    </source>
</evidence>
<dbReference type="GO" id="GO:0009252">
    <property type="term" value="P:peptidoglycan biosynthetic process"/>
    <property type="evidence" value="ECO:0007669"/>
    <property type="project" value="UniProtKB-UniRule"/>
</dbReference>
<reference evidence="14 15" key="1">
    <citation type="journal article" date="2012" name="ISME J.">
        <title>Genomic insights to SAR86, an abundant and uncultivated marine bacterial lineage.</title>
        <authorList>
            <person name="Dupont C.L."/>
            <person name="Rusch D.B."/>
            <person name="Yooseph S."/>
            <person name="Lombardo M.J."/>
            <person name="Richter R.A."/>
            <person name="Valas R."/>
            <person name="Novotny M."/>
            <person name="Yee-Greenbaum J."/>
            <person name="Selengut J.D."/>
            <person name="Haft D.H."/>
            <person name="Halpern A.L."/>
            <person name="Lasken R.S."/>
            <person name="Nealson K."/>
            <person name="Friedman R."/>
            <person name="Venter J.C."/>
        </authorList>
    </citation>
    <scope>NUCLEOTIDE SEQUENCE [LARGE SCALE GENOMIC DNA]</scope>
</reference>
<evidence type="ECO:0000256" key="10">
    <source>
        <dbReference type="HAMAP-Rule" id="MF_00033"/>
    </source>
</evidence>
<comment type="pathway">
    <text evidence="10">Cell wall biogenesis; peptidoglycan biosynthesis.</text>
</comment>
<keyword evidence="5 10" id="KW-0133">Cell shape</keyword>
<evidence type="ECO:0000256" key="7">
    <source>
        <dbReference type="ARBA" id="ARBA00023136"/>
    </source>
</evidence>
<keyword evidence="11" id="KW-1133">Transmembrane helix</keyword>
<dbReference type="HOGENOM" id="CLU_037404_2_0_6"/>
<evidence type="ECO:0000313" key="14">
    <source>
        <dbReference type="EMBL" id="EJP71695.1"/>
    </source>
</evidence>
<gene>
    <name evidence="10" type="primary">murG</name>
    <name evidence="14" type="ORF">NT01SARS_0171</name>
</gene>
<evidence type="ECO:0000256" key="3">
    <source>
        <dbReference type="ARBA" id="ARBA00022676"/>
    </source>
</evidence>
<evidence type="ECO:0000256" key="8">
    <source>
        <dbReference type="ARBA" id="ARBA00023306"/>
    </source>
</evidence>
<dbReference type="PANTHER" id="PTHR21015:SF22">
    <property type="entry name" value="GLYCOSYLTRANSFERASE"/>
    <property type="match status" value="1"/>
</dbReference>
<dbReference type="Proteomes" id="UP000010305">
    <property type="component" value="Unassembled WGS sequence"/>
</dbReference>
<comment type="similarity">
    <text evidence="10">Belongs to the glycosyltransferase 28 family. MurG subfamily.</text>
</comment>
<evidence type="ECO:0000256" key="5">
    <source>
        <dbReference type="ARBA" id="ARBA00022960"/>
    </source>
</evidence>
<comment type="function">
    <text evidence="10">Cell wall formation. Catalyzes the transfer of a GlcNAc subunit on undecaprenyl-pyrophosphoryl-MurNAc-pentapeptide (lipid intermediate I) to form undecaprenyl-pyrophosphoryl-MurNAc-(pentapeptide)GlcNAc (lipid intermediate II).</text>
</comment>
<proteinExistence type="inferred from homology"/>
<dbReference type="GO" id="GO:0050511">
    <property type="term" value="F:undecaprenyldiphospho-muramoylpentapeptide beta-N-acetylglucosaminyltransferase activity"/>
    <property type="evidence" value="ECO:0007669"/>
    <property type="project" value="UniProtKB-UniRule"/>
</dbReference>
<dbReference type="AlphaFoldDB" id="J4WRH1"/>
<protein>
    <recommendedName>
        <fullName evidence="10">UDP-N-acetylglucosamine--N-acetylmuramyl-(pentapeptide) pyrophosphoryl-undecaprenol N-acetylglucosamine transferase</fullName>
        <ecNumber evidence="10">2.4.1.227</ecNumber>
    </recommendedName>
    <alternativeName>
        <fullName evidence="10">Undecaprenyl-PP-MurNAc-pentapeptide-UDPGlcNAc GlcNAc transferase</fullName>
    </alternativeName>
</protein>
<organism evidence="14 15">
    <name type="scientific">SAR86 cluster bacterium SAR86A</name>
    <dbReference type="NCBI Taxonomy" id="1123866"/>
    <lineage>
        <taxon>Bacteria</taxon>
        <taxon>Pseudomonadati</taxon>
        <taxon>Pseudomonadota</taxon>
        <taxon>Gammaproteobacteria</taxon>
        <taxon>SAR86 cluster</taxon>
    </lineage>
</organism>
<dbReference type="GO" id="GO:0008360">
    <property type="term" value="P:regulation of cell shape"/>
    <property type="evidence" value="ECO:0007669"/>
    <property type="project" value="UniProtKB-KW"/>
</dbReference>
<dbReference type="SUPFAM" id="SSF53756">
    <property type="entry name" value="UDP-Glycosyltransferase/glycogen phosphorylase"/>
    <property type="match status" value="1"/>
</dbReference>
<comment type="caution">
    <text evidence="10">Lacks conserved residue(s) required for the propagation of feature annotation.</text>
</comment>
<dbReference type="GO" id="GO:0051991">
    <property type="term" value="F:UDP-N-acetyl-D-glucosamine:N-acetylmuramoyl-L-alanyl-D-glutamyl-meso-2,6-diaminopimelyl-D-alanyl-D-alanine-diphosphoundecaprenol 4-beta-N-acetylglucosaminlytransferase activity"/>
    <property type="evidence" value="ECO:0007669"/>
    <property type="project" value="RHEA"/>
</dbReference>
<dbReference type="CDD" id="cd03785">
    <property type="entry name" value="GT28_MurG"/>
    <property type="match status" value="1"/>
</dbReference>
<name>J4WRH1_9GAMM</name>
<keyword evidence="3 10" id="KW-0328">Glycosyltransferase</keyword>
<feature type="domain" description="Glycosyltransferase family 28 N-terminal" evidence="12">
    <location>
        <begin position="7"/>
        <end position="136"/>
    </location>
</feature>
<comment type="subcellular location">
    <subcellularLocation>
        <location evidence="10">Cell membrane</location>
        <topology evidence="10">Peripheral membrane protein</topology>
        <orientation evidence="10">Cytoplasmic side</orientation>
    </subcellularLocation>
</comment>
<keyword evidence="4 10" id="KW-0808">Transferase</keyword>
<keyword evidence="8 10" id="KW-0131">Cell cycle</keyword>
<evidence type="ECO:0000256" key="2">
    <source>
        <dbReference type="ARBA" id="ARBA00022618"/>
    </source>
</evidence>
<sequence length="347" mass="39090">MKFLIVAAKTGGHIFPAVAVADEIKKNNFELVFLGTGSSIEEGAYDKFSSVFYKLQMEGFRGKSLLKKLKVIFQVLFNIFKVIKIIKKEKINAMIGFGGFITVPVGIACYLLNIPIFIHEQNAVMGSANKILSKISKINFLGMRIKNIKNSVHSGNPIRTEFFQSSDLDSEHVNIYITGGSQGADYINENLPKALSKLTNINVKHQCGKNNITKVRELYKKYGVTAEIYDFYENPAEQILWSDFVISRAGALSLSEISSLQRGALMIPLPTAIDNHQFENAKSIVELGMGEIHLQNDSIEKLISKIENIISNQSYVNWKKQRNKDHKYAAKVITENIYKFLNRNEKV</sequence>
<dbReference type="InterPro" id="IPR004276">
    <property type="entry name" value="GlycoTrans_28_N"/>
</dbReference>
<evidence type="ECO:0000256" key="4">
    <source>
        <dbReference type="ARBA" id="ARBA00022679"/>
    </source>
</evidence>
<dbReference type="HAMAP" id="MF_00033">
    <property type="entry name" value="MurG"/>
    <property type="match status" value="1"/>
</dbReference>
<feature type="binding site" evidence="10">
    <location>
        <position position="181"/>
    </location>
    <ligand>
        <name>UDP-N-acetyl-alpha-D-glucosamine</name>
        <dbReference type="ChEBI" id="CHEBI:57705"/>
    </ligand>
</feature>
<dbReference type="GO" id="GO:0005975">
    <property type="term" value="P:carbohydrate metabolic process"/>
    <property type="evidence" value="ECO:0007669"/>
    <property type="project" value="InterPro"/>
</dbReference>
<dbReference type="Pfam" id="PF03033">
    <property type="entry name" value="Glyco_transf_28"/>
    <property type="match status" value="1"/>
</dbReference>
<dbReference type="EMBL" id="JH611156">
    <property type="protein sequence ID" value="EJP71695.1"/>
    <property type="molecule type" value="Genomic_DNA"/>
</dbReference>
<keyword evidence="2 10" id="KW-0132">Cell division</keyword>
<evidence type="ECO:0000256" key="6">
    <source>
        <dbReference type="ARBA" id="ARBA00022984"/>
    </source>
</evidence>
<dbReference type="InterPro" id="IPR006009">
    <property type="entry name" value="GlcNAc_MurG"/>
</dbReference>
<feature type="binding site" evidence="10">
    <location>
        <position position="122"/>
    </location>
    <ligand>
        <name>UDP-N-acetyl-alpha-D-glucosamine</name>
        <dbReference type="ChEBI" id="CHEBI:57705"/>
    </ligand>
</feature>
<dbReference type="GO" id="GO:0071555">
    <property type="term" value="P:cell wall organization"/>
    <property type="evidence" value="ECO:0007669"/>
    <property type="project" value="UniProtKB-KW"/>
</dbReference>
<feature type="domain" description="Glycosyl transferase family 28 C-terminal" evidence="13">
    <location>
        <begin position="175"/>
        <end position="327"/>
    </location>
</feature>
<feature type="binding site" evidence="10">
    <location>
        <position position="277"/>
    </location>
    <ligand>
        <name>UDP-N-acetyl-alpha-D-glucosamine</name>
        <dbReference type="ChEBI" id="CHEBI:57705"/>
    </ligand>
</feature>
<dbReference type="UniPathway" id="UPA00219"/>
<feature type="binding site" evidence="10">
    <location>
        <position position="159"/>
    </location>
    <ligand>
        <name>UDP-N-acetyl-alpha-D-glucosamine</name>
        <dbReference type="ChEBI" id="CHEBI:57705"/>
    </ligand>
</feature>
<dbReference type="EC" id="2.4.1.227" evidence="10"/>
<dbReference type="GO" id="GO:0005886">
    <property type="term" value="C:plasma membrane"/>
    <property type="evidence" value="ECO:0007669"/>
    <property type="project" value="UniProtKB-SubCell"/>
</dbReference>
<accession>J4WRH1</accession>
<dbReference type="Pfam" id="PF04101">
    <property type="entry name" value="Glyco_tran_28_C"/>
    <property type="match status" value="1"/>
</dbReference>
<feature type="binding site" evidence="10">
    <location>
        <begin position="10"/>
        <end position="12"/>
    </location>
    <ligand>
        <name>UDP-N-acetyl-alpha-D-glucosamine</name>
        <dbReference type="ChEBI" id="CHEBI:57705"/>
    </ligand>
</feature>
<dbReference type="STRING" id="1123866.NT01SARS_0171"/>
<dbReference type="GO" id="GO:0051301">
    <property type="term" value="P:cell division"/>
    <property type="evidence" value="ECO:0007669"/>
    <property type="project" value="UniProtKB-KW"/>
</dbReference>
<keyword evidence="7 10" id="KW-0472">Membrane</keyword>
<evidence type="ECO:0000256" key="9">
    <source>
        <dbReference type="ARBA" id="ARBA00023316"/>
    </source>
</evidence>
<dbReference type="PANTHER" id="PTHR21015">
    <property type="entry name" value="UDP-N-ACETYLGLUCOSAMINE--N-ACETYLMURAMYL-(PENTAPEPTIDE) PYROPHOSPHORYL-UNDECAPRENOL N-ACETYLGLUCOSAMINE TRANSFERASE 1"/>
    <property type="match status" value="1"/>
</dbReference>
<evidence type="ECO:0000259" key="12">
    <source>
        <dbReference type="Pfam" id="PF03033"/>
    </source>
</evidence>
<dbReference type="InterPro" id="IPR007235">
    <property type="entry name" value="Glyco_trans_28_C"/>
</dbReference>
<keyword evidence="11" id="KW-0812">Transmembrane</keyword>
<keyword evidence="9 10" id="KW-0961">Cell wall biogenesis/degradation</keyword>
<dbReference type="Gene3D" id="3.40.50.2000">
    <property type="entry name" value="Glycogen Phosphorylase B"/>
    <property type="match status" value="2"/>
</dbReference>
<keyword evidence="6 10" id="KW-0573">Peptidoglycan synthesis</keyword>
<keyword evidence="1 10" id="KW-1003">Cell membrane</keyword>